<proteinExistence type="inferred from homology"/>
<dbReference type="InterPro" id="IPR013221">
    <property type="entry name" value="Mur_ligase_cen"/>
</dbReference>
<keyword evidence="14" id="KW-0289">Folate biosynthesis</keyword>
<dbReference type="Pfam" id="PF02875">
    <property type="entry name" value="Mur_ligase_C"/>
    <property type="match status" value="1"/>
</dbReference>
<accession>A0A3M0BYV0</accession>
<dbReference type="SUPFAM" id="SSF53623">
    <property type="entry name" value="MurD-like peptide ligases, catalytic domain"/>
    <property type="match status" value="1"/>
</dbReference>
<dbReference type="FunFam" id="3.40.1190.10:FF:000011">
    <property type="entry name" value="Folylpolyglutamate synthase/dihydrofolate synthase"/>
    <property type="match status" value="1"/>
</dbReference>
<evidence type="ECO:0000256" key="12">
    <source>
        <dbReference type="ARBA" id="ARBA00022840"/>
    </source>
</evidence>
<dbReference type="OrthoDB" id="9809356at2"/>
<evidence type="ECO:0000256" key="19">
    <source>
        <dbReference type="ARBA" id="ARBA00047808"/>
    </source>
</evidence>
<keyword evidence="26" id="KW-1185">Reference proteome</keyword>
<comment type="catalytic activity">
    <reaction evidence="19">
        <text>10-formyltetrahydrofolyl-(gamma-L-Glu)(n) + L-glutamate + ATP = 10-formyltetrahydrofolyl-(gamma-L-Glu)(n+1) + ADP + phosphate + H(+)</text>
        <dbReference type="Rhea" id="RHEA:51904"/>
        <dbReference type="Rhea" id="RHEA-COMP:13088"/>
        <dbReference type="Rhea" id="RHEA-COMP:14300"/>
        <dbReference type="ChEBI" id="CHEBI:15378"/>
        <dbReference type="ChEBI" id="CHEBI:29985"/>
        <dbReference type="ChEBI" id="CHEBI:30616"/>
        <dbReference type="ChEBI" id="CHEBI:43474"/>
        <dbReference type="ChEBI" id="CHEBI:134413"/>
        <dbReference type="ChEBI" id="CHEBI:456216"/>
        <dbReference type="EC" id="6.3.2.17"/>
    </reaction>
</comment>
<evidence type="ECO:0000256" key="20">
    <source>
        <dbReference type="ARBA" id="ARBA00049035"/>
    </source>
</evidence>
<dbReference type="EC" id="6.3.2.17" evidence="7"/>
<evidence type="ECO:0000256" key="17">
    <source>
        <dbReference type="ARBA" id="ARBA00032510"/>
    </source>
</evidence>
<keyword evidence="10" id="KW-0479">Metal-binding</keyword>
<evidence type="ECO:0000259" key="23">
    <source>
        <dbReference type="Pfam" id="PF02875"/>
    </source>
</evidence>
<dbReference type="PROSITE" id="PS01012">
    <property type="entry name" value="FOLYLPOLYGLU_SYNT_2"/>
    <property type="match status" value="1"/>
</dbReference>
<reference evidence="25 26" key="1">
    <citation type="submission" date="2018-10" db="EMBL/GenBank/DDBJ databases">
        <title>Genomic Encyclopedia of Archaeal and Bacterial Type Strains, Phase II (KMG-II): from individual species to whole genera.</title>
        <authorList>
            <person name="Goeker M."/>
        </authorList>
    </citation>
    <scope>NUCLEOTIDE SEQUENCE [LARGE SCALE GENOMIC DNA]</scope>
    <source>
        <strain evidence="25 26">DSM 25217</strain>
    </source>
</reference>
<dbReference type="GO" id="GO:0046656">
    <property type="term" value="P:folic acid biosynthetic process"/>
    <property type="evidence" value="ECO:0007669"/>
    <property type="project" value="UniProtKB-KW"/>
</dbReference>
<dbReference type="InterPro" id="IPR004101">
    <property type="entry name" value="Mur_ligase_C"/>
</dbReference>
<dbReference type="SUPFAM" id="SSF53244">
    <property type="entry name" value="MurD-like peptide ligases, peptide-binding domain"/>
    <property type="match status" value="1"/>
</dbReference>
<dbReference type="InterPro" id="IPR036615">
    <property type="entry name" value="Mur_ligase_C_dom_sf"/>
</dbReference>
<dbReference type="EMBL" id="REFR01000014">
    <property type="protein sequence ID" value="RMB02784.1"/>
    <property type="molecule type" value="Genomic_DNA"/>
</dbReference>
<evidence type="ECO:0000256" key="7">
    <source>
        <dbReference type="ARBA" id="ARBA00013025"/>
    </source>
</evidence>
<dbReference type="AlphaFoldDB" id="A0A3M0BYV0"/>
<evidence type="ECO:0000313" key="25">
    <source>
        <dbReference type="EMBL" id="RMB02784.1"/>
    </source>
</evidence>
<dbReference type="GO" id="GO:0005524">
    <property type="term" value="F:ATP binding"/>
    <property type="evidence" value="ECO:0007669"/>
    <property type="project" value="UniProtKB-KW"/>
</dbReference>
<dbReference type="Gene3D" id="3.90.190.20">
    <property type="entry name" value="Mur ligase, C-terminal domain"/>
    <property type="match status" value="1"/>
</dbReference>
<dbReference type="InterPro" id="IPR018109">
    <property type="entry name" value="Folylpolyglutamate_synth_CS"/>
</dbReference>
<evidence type="ECO:0000256" key="18">
    <source>
        <dbReference type="ARBA" id="ARBA00047493"/>
    </source>
</evidence>
<evidence type="ECO:0000313" key="26">
    <source>
        <dbReference type="Proteomes" id="UP000271227"/>
    </source>
</evidence>
<evidence type="ECO:0000256" key="21">
    <source>
        <dbReference type="ARBA" id="ARBA00049161"/>
    </source>
</evidence>
<dbReference type="GO" id="GO:0046654">
    <property type="term" value="P:tetrahydrofolate biosynthetic process"/>
    <property type="evidence" value="ECO:0007669"/>
    <property type="project" value="UniProtKB-UniPathway"/>
</dbReference>
<comment type="pathway">
    <text evidence="4">Cofactor biosynthesis; tetrahydrofolylpolyglutamate biosynthesis.</text>
</comment>
<dbReference type="RefSeq" id="WP_121939781.1">
    <property type="nucleotide sequence ID" value="NZ_REFR01000014.1"/>
</dbReference>
<dbReference type="GO" id="GO:0046872">
    <property type="term" value="F:metal ion binding"/>
    <property type="evidence" value="ECO:0007669"/>
    <property type="project" value="UniProtKB-KW"/>
</dbReference>
<evidence type="ECO:0000256" key="9">
    <source>
        <dbReference type="ARBA" id="ARBA00022598"/>
    </source>
</evidence>
<comment type="function">
    <text evidence="2">Functions in two distinct reactions of the de novo folate biosynthetic pathway. Catalyzes the addition of a glutamate residue to dihydropteroate (7,8-dihydropteroate or H2Pte) to form dihydrofolate (7,8-dihydrofolate monoglutamate or H2Pte-Glu). Also catalyzes successive additions of L-glutamate to tetrahydrofolate or 10-formyltetrahydrofolate or 5,10-methylenetetrahydrofolate, leading to folylpolyglutamate derivatives.</text>
</comment>
<gene>
    <name evidence="25" type="ORF">BXY39_3136</name>
</gene>
<dbReference type="Gene3D" id="3.40.1190.10">
    <property type="entry name" value="Mur-like, catalytic domain"/>
    <property type="match status" value="1"/>
</dbReference>
<dbReference type="GO" id="GO:0004326">
    <property type="term" value="F:tetrahydrofolylpolyglutamate synthase activity"/>
    <property type="evidence" value="ECO:0007669"/>
    <property type="project" value="UniProtKB-EC"/>
</dbReference>
<evidence type="ECO:0000256" key="11">
    <source>
        <dbReference type="ARBA" id="ARBA00022741"/>
    </source>
</evidence>
<evidence type="ECO:0000256" key="13">
    <source>
        <dbReference type="ARBA" id="ARBA00022842"/>
    </source>
</evidence>
<name>A0A3M0BYV0_9PROT</name>
<dbReference type="FunCoup" id="A0A3M0BYV0">
    <property type="interactions" value="601"/>
</dbReference>
<dbReference type="PIRSF" id="PIRSF001563">
    <property type="entry name" value="Folylpolyglu_synth"/>
    <property type="match status" value="1"/>
</dbReference>
<dbReference type="Proteomes" id="UP000271227">
    <property type="component" value="Unassembled WGS sequence"/>
</dbReference>
<comment type="pathway">
    <text evidence="3">Cofactor biosynthesis; tetrahydrofolate biosynthesis; 7,8-dihydrofolate from 2-amino-4-hydroxy-6-hydroxymethyl-7,8-dihydropteridine diphosphate and 4-aminobenzoate: step 2/2.</text>
</comment>
<protein>
    <recommendedName>
        <fullName evidence="8">Dihydrofolate synthase/folylpolyglutamate synthase</fullName>
        <ecNumber evidence="6">6.3.2.12</ecNumber>
        <ecNumber evidence="7">6.3.2.17</ecNumber>
    </recommendedName>
    <alternativeName>
        <fullName evidence="17">Folylpoly-gamma-glutamate synthetase-dihydrofolate synthetase</fullName>
    </alternativeName>
    <alternativeName>
        <fullName evidence="15">Folylpolyglutamate synthetase</fullName>
    </alternativeName>
    <alternativeName>
        <fullName evidence="16">Tetrahydrofolylpolyglutamate synthase</fullName>
    </alternativeName>
</protein>
<feature type="domain" description="Mur ligase C-terminal" evidence="23">
    <location>
        <begin position="311"/>
        <end position="425"/>
    </location>
</feature>
<sequence>MPPTVPPRPTAPLERLKRLHPRVIDLSLDRLRRLLDRLDNPERRLAPVLHVAGTNGKGSTVATLRAIAEAAGHRVHVYTSPHLVRFNERIRLSGTLIDDAHLNDLIDEVETVNNGAEITFFEVTTAVAMLAFARVPADLTILEVGLGGRLDATNVVDRPAACCITPVSFDHQDYLGTTIEAIAAEKAGILKKGVPAVIGPQLEAARATIAATAREVGAPLHVYGEDWHCAPVEGDGFRFDDRDGHLSLPAPTVQGLHQIANAGMAVATLRAQSAVPVSEAAIRAGLGWVRWPARLQPIENTPLNRHLPEQARLWLDGGHNPAAATVIRAFLQGFDPVEEPVTLIVGMMQGKDLAGFLGPLIPQAARAIAVPIPGQEKSCPPGDVAAAISDAGLQGSMARDVISALEIIRSEAKPDTRPVVLIIGSLYLAGRVLEDAGLLPE</sequence>
<evidence type="ECO:0000256" key="10">
    <source>
        <dbReference type="ARBA" id="ARBA00022723"/>
    </source>
</evidence>
<dbReference type="GO" id="GO:0008841">
    <property type="term" value="F:dihydrofolate synthase activity"/>
    <property type="evidence" value="ECO:0007669"/>
    <property type="project" value="UniProtKB-EC"/>
</dbReference>
<dbReference type="PANTHER" id="PTHR11136">
    <property type="entry name" value="FOLYLPOLYGLUTAMATE SYNTHASE-RELATED"/>
    <property type="match status" value="1"/>
</dbReference>
<organism evidence="25 26">
    <name type="scientific">Eilatimonas milleporae</name>
    <dbReference type="NCBI Taxonomy" id="911205"/>
    <lineage>
        <taxon>Bacteria</taxon>
        <taxon>Pseudomonadati</taxon>
        <taxon>Pseudomonadota</taxon>
        <taxon>Alphaproteobacteria</taxon>
        <taxon>Kordiimonadales</taxon>
        <taxon>Kordiimonadaceae</taxon>
        <taxon>Eilatimonas</taxon>
    </lineage>
</organism>
<evidence type="ECO:0000256" key="16">
    <source>
        <dbReference type="ARBA" id="ARBA00030592"/>
    </source>
</evidence>
<comment type="catalytic activity">
    <reaction evidence="18">
        <text>(6S)-5,6,7,8-tetrahydrofolyl-(gamma-L-Glu)(n) + L-glutamate + ATP = (6S)-5,6,7,8-tetrahydrofolyl-(gamma-L-Glu)(n+1) + ADP + phosphate + H(+)</text>
        <dbReference type="Rhea" id="RHEA:10580"/>
        <dbReference type="Rhea" id="RHEA-COMP:14738"/>
        <dbReference type="Rhea" id="RHEA-COMP:14740"/>
        <dbReference type="ChEBI" id="CHEBI:15378"/>
        <dbReference type="ChEBI" id="CHEBI:29985"/>
        <dbReference type="ChEBI" id="CHEBI:30616"/>
        <dbReference type="ChEBI" id="CHEBI:43474"/>
        <dbReference type="ChEBI" id="CHEBI:141005"/>
        <dbReference type="ChEBI" id="CHEBI:456216"/>
        <dbReference type="EC" id="6.3.2.17"/>
    </reaction>
</comment>
<comment type="cofactor">
    <cofactor evidence="1">
        <name>Mg(2+)</name>
        <dbReference type="ChEBI" id="CHEBI:18420"/>
    </cofactor>
</comment>
<feature type="domain" description="Mur ligase central" evidence="24">
    <location>
        <begin position="51"/>
        <end position="267"/>
    </location>
</feature>
<evidence type="ECO:0000259" key="24">
    <source>
        <dbReference type="Pfam" id="PF08245"/>
    </source>
</evidence>
<evidence type="ECO:0000256" key="15">
    <source>
        <dbReference type="ARBA" id="ARBA00030048"/>
    </source>
</evidence>
<comment type="catalytic activity">
    <reaction evidence="21">
        <text>7,8-dihydropteroate + L-glutamate + ATP = 7,8-dihydrofolate + ADP + phosphate + H(+)</text>
        <dbReference type="Rhea" id="RHEA:23584"/>
        <dbReference type="ChEBI" id="CHEBI:15378"/>
        <dbReference type="ChEBI" id="CHEBI:17839"/>
        <dbReference type="ChEBI" id="CHEBI:29985"/>
        <dbReference type="ChEBI" id="CHEBI:30616"/>
        <dbReference type="ChEBI" id="CHEBI:43474"/>
        <dbReference type="ChEBI" id="CHEBI:57451"/>
        <dbReference type="ChEBI" id="CHEBI:456216"/>
        <dbReference type="EC" id="6.3.2.12"/>
    </reaction>
</comment>
<evidence type="ECO:0000256" key="3">
    <source>
        <dbReference type="ARBA" id="ARBA00004799"/>
    </source>
</evidence>
<evidence type="ECO:0000256" key="1">
    <source>
        <dbReference type="ARBA" id="ARBA00001946"/>
    </source>
</evidence>
<keyword evidence="13" id="KW-0460">Magnesium</keyword>
<evidence type="ECO:0000256" key="8">
    <source>
        <dbReference type="ARBA" id="ARBA00019357"/>
    </source>
</evidence>
<evidence type="ECO:0000256" key="6">
    <source>
        <dbReference type="ARBA" id="ARBA00013023"/>
    </source>
</evidence>
<keyword evidence="9 22" id="KW-0436">Ligase</keyword>
<comment type="caution">
    <text evidence="25">The sequence shown here is derived from an EMBL/GenBank/DDBJ whole genome shotgun (WGS) entry which is preliminary data.</text>
</comment>
<dbReference type="InParanoid" id="A0A3M0BYV0"/>
<evidence type="ECO:0000256" key="22">
    <source>
        <dbReference type="PIRNR" id="PIRNR001563"/>
    </source>
</evidence>
<evidence type="ECO:0000256" key="14">
    <source>
        <dbReference type="ARBA" id="ARBA00022909"/>
    </source>
</evidence>
<dbReference type="PANTHER" id="PTHR11136:SF0">
    <property type="entry name" value="DIHYDROFOLATE SYNTHETASE-RELATED"/>
    <property type="match status" value="1"/>
</dbReference>
<comment type="similarity">
    <text evidence="5 22">Belongs to the folylpolyglutamate synthase family.</text>
</comment>
<dbReference type="InterPro" id="IPR001645">
    <property type="entry name" value="Folylpolyglutamate_synth"/>
</dbReference>
<dbReference type="UniPathway" id="UPA00077">
    <property type="reaction ID" value="UER00157"/>
</dbReference>
<dbReference type="Pfam" id="PF08245">
    <property type="entry name" value="Mur_ligase_M"/>
    <property type="match status" value="1"/>
</dbReference>
<comment type="catalytic activity">
    <reaction evidence="20">
        <text>(6R)-5,10-methylenetetrahydrofolyl-(gamma-L-Glu)(n) + L-glutamate + ATP = (6R)-5,10-methylenetetrahydrofolyl-(gamma-L-Glu)(n+1) + ADP + phosphate + H(+)</text>
        <dbReference type="Rhea" id="RHEA:51912"/>
        <dbReference type="Rhea" id="RHEA-COMP:13257"/>
        <dbReference type="Rhea" id="RHEA-COMP:13258"/>
        <dbReference type="ChEBI" id="CHEBI:15378"/>
        <dbReference type="ChEBI" id="CHEBI:29985"/>
        <dbReference type="ChEBI" id="CHEBI:30616"/>
        <dbReference type="ChEBI" id="CHEBI:43474"/>
        <dbReference type="ChEBI" id="CHEBI:136572"/>
        <dbReference type="ChEBI" id="CHEBI:456216"/>
        <dbReference type="EC" id="6.3.2.17"/>
    </reaction>
</comment>
<evidence type="ECO:0000256" key="4">
    <source>
        <dbReference type="ARBA" id="ARBA00005150"/>
    </source>
</evidence>
<dbReference type="GO" id="GO:0005737">
    <property type="term" value="C:cytoplasm"/>
    <property type="evidence" value="ECO:0007669"/>
    <property type="project" value="TreeGrafter"/>
</dbReference>
<dbReference type="InterPro" id="IPR036565">
    <property type="entry name" value="Mur-like_cat_sf"/>
</dbReference>
<evidence type="ECO:0000256" key="2">
    <source>
        <dbReference type="ARBA" id="ARBA00002714"/>
    </source>
</evidence>
<keyword evidence="11 22" id="KW-0547">Nucleotide-binding</keyword>
<dbReference type="EC" id="6.3.2.12" evidence="6"/>
<keyword evidence="12 22" id="KW-0067">ATP-binding</keyword>
<dbReference type="NCBIfam" id="TIGR01499">
    <property type="entry name" value="folC"/>
    <property type="match status" value="1"/>
</dbReference>
<evidence type="ECO:0000256" key="5">
    <source>
        <dbReference type="ARBA" id="ARBA00008276"/>
    </source>
</evidence>